<keyword evidence="2" id="KW-0812">Transmembrane</keyword>
<dbReference type="OrthoDB" id="3256882at2759"/>
<organism evidence="3 4">
    <name type="scientific">Sanghuangporus baumii</name>
    <name type="common">Phellinus baumii</name>
    <dbReference type="NCBI Taxonomy" id="108892"/>
    <lineage>
        <taxon>Eukaryota</taxon>
        <taxon>Fungi</taxon>
        <taxon>Dikarya</taxon>
        <taxon>Basidiomycota</taxon>
        <taxon>Agaricomycotina</taxon>
        <taxon>Agaricomycetes</taxon>
        <taxon>Hymenochaetales</taxon>
        <taxon>Hymenochaetaceae</taxon>
        <taxon>Sanghuangporus</taxon>
    </lineage>
</organism>
<evidence type="ECO:0000313" key="3">
    <source>
        <dbReference type="EMBL" id="OCB91852.1"/>
    </source>
</evidence>
<protein>
    <submittedName>
        <fullName evidence="3">Uncharacterized protein</fullName>
    </submittedName>
</protein>
<evidence type="ECO:0000256" key="2">
    <source>
        <dbReference type="SAM" id="Phobius"/>
    </source>
</evidence>
<evidence type="ECO:0000256" key="1">
    <source>
        <dbReference type="SAM" id="MobiDB-lite"/>
    </source>
</evidence>
<evidence type="ECO:0000313" key="4">
    <source>
        <dbReference type="Proteomes" id="UP000757232"/>
    </source>
</evidence>
<gene>
    <name evidence="3" type="ORF">A7U60_g871</name>
</gene>
<keyword evidence="4" id="KW-1185">Reference proteome</keyword>
<comment type="caution">
    <text evidence="3">The sequence shown here is derived from an EMBL/GenBank/DDBJ whole genome shotgun (WGS) entry which is preliminary data.</text>
</comment>
<proteinExistence type="predicted"/>
<name>A0A9Q5I638_SANBA</name>
<sequence length="374" mass="40729">MVESLQQSGLKPGKAPSDLPIPNSTSQSEKHSAAVQVHAESESGQDSCEEDKAPYVVKMFRAVLGWMTPYEQMVFLRRKRDLKRWELFRDALMRRWSNLNVICGLIMSAVSTIVFADFPLSKASFTLGIISLLSSLIAIGFGVGLIYVLGDVRGSSIVLVDDRYPRLHLFALSIPEVWAFVSFGSFFSGLSVIVWEADNKGWVVKAGVTAAAIALVGHLVAFGFLFREQDTAAFLIPDEQIFPSNEQKAERKESPSPSNSRQQSMNDLSTLKGHALKGKATSLNGIQTSLPYSENGRRPAMPSRDIMSSETLVESPNAQQSTFRVPPVRASTVPMASTAPPRGSSVTFRLVSQESIPGLAGHVALAPSESIENL</sequence>
<feature type="compositionally biased region" description="Polar residues" evidence="1">
    <location>
        <begin position="255"/>
        <end position="265"/>
    </location>
</feature>
<feature type="transmembrane region" description="Helical" evidence="2">
    <location>
        <begin position="169"/>
        <end position="194"/>
    </location>
</feature>
<dbReference type="Proteomes" id="UP000757232">
    <property type="component" value="Unassembled WGS sequence"/>
</dbReference>
<feature type="transmembrane region" description="Helical" evidence="2">
    <location>
        <begin position="97"/>
        <end position="116"/>
    </location>
</feature>
<keyword evidence="2" id="KW-0472">Membrane</keyword>
<dbReference type="AlphaFoldDB" id="A0A9Q5I638"/>
<dbReference type="EMBL" id="LNZH02000057">
    <property type="protein sequence ID" value="OCB91852.1"/>
    <property type="molecule type" value="Genomic_DNA"/>
</dbReference>
<feature type="transmembrane region" description="Helical" evidence="2">
    <location>
        <begin position="206"/>
        <end position="226"/>
    </location>
</feature>
<accession>A0A9Q5I638</accession>
<feature type="transmembrane region" description="Helical" evidence="2">
    <location>
        <begin position="128"/>
        <end position="149"/>
    </location>
</feature>
<feature type="region of interest" description="Disordered" evidence="1">
    <location>
        <begin position="1"/>
        <end position="48"/>
    </location>
</feature>
<reference evidence="3" key="1">
    <citation type="submission" date="2016-06" db="EMBL/GenBank/DDBJ databases">
        <title>Draft Genome sequence of the fungus Inonotus baumii.</title>
        <authorList>
            <person name="Zhu H."/>
            <person name="Lin W."/>
        </authorList>
    </citation>
    <scope>NUCLEOTIDE SEQUENCE</scope>
    <source>
        <strain evidence="3">821</strain>
    </source>
</reference>
<feature type="region of interest" description="Disordered" evidence="1">
    <location>
        <begin position="245"/>
        <end position="265"/>
    </location>
</feature>
<keyword evidence="2" id="KW-1133">Transmembrane helix</keyword>